<protein>
    <submittedName>
        <fullName evidence="3">HET-domain-containing protein</fullName>
    </submittedName>
</protein>
<evidence type="ECO:0000259" key="2">
    <source>
        <dbReference type="Pfam" id="PF26640"/>
    </source>
</evidence>
<proteinExistence type="predicted"/>
<evidence type="ECO:0000313" key="3">
    <source>
        <dbReference type="EMBL" id="PMD29920.1"/>
    </source>
</evidence>
<organism evidence="3 4">
    <name type="scientific">Hyaloscypha variabilis (strain UAMH 11265 / GT02V1 / F)</name>
    <name type="common">Meliniomyces variabilis</name>
    <dbReference type="NCBI Taxonomy" id="1149755"/>
    <lineage>
        <taxon>Eukaryota</taxon>
        <taxon>Fungi</taxon>
        <taxon>Dikarya</taxon>
        <taxon>Ascomycota</taxon>
        <taxon>Pezizomycotina</taxon>
        <taxon>Leotiomycetes</taxon>
        <taxon>Helotiales</taxon>
        <taxon>Hyaloscyphaceae</taxon>
        <taxon>Hyaloscypha</taxon>
        <taxon>Hyaloscypha variabilis</taxon>
    </lineage>
</organism>
<dbReference type="PANTHER" id="PTHR10622:SF10">
    <property type="entry name" value="HET DOMAIN-CONTAINING PROTEIN"/>
    <property type="match status" value="1"/>
</dbReference>
<evidence type="ECO:0000259" key="1">
    <source>
        <dbReference type="Pfam" id="PF06985"/>
    </source>
</evidence>
<name>A0A2J6QUI1_HYAVF</name>
<dbReference type="InterPro" id="IPR010730">
    <property type="entry name" value="HET"/>
</dbReference>
<evidence type="ECO:0000313" key="4">
    <source>
        <dbReference type="Proteomes" id="UP000235786"/>
    </source>
</evidence>
<dbReference type="EMBL" id="KZ613970">
    <property type="protein sequence ID" value="PMD29920.1"/>
    <property type="molecule type" value="Genomic_DNA"/>
</dbReference>
<dbReference type="Proteomes" id="UP000235786">
    <property type="component" value="Unassembled WGS sequence"/>
</dbReference>
<dbReference type="Pfam" id="PF26640">
    <property type="entry name" value="DUF8212"/>
    <property type="match status" value="1"/>
</dbReference>
<reference evidence="3 4" key="1">
    <citation type="submission" date="2016-04" db="EMBL/GenBank/DDBJ databases">
        <title>A degradative enzymes factory behind the ericoid mycorrhizal symbiosis.</title>
        <authorList>
            <consortium name="DOE Joint Genome Institute"/>
            <person name="Martino E."/>
            <person name="Morin E."/>
            <person name="Grelet G."/>
            <person name="Kuo A."/>
            <person name="Kohler A."/>
            <person name="Daghino S."/>
            <person name="Barry K."/>
            <person name="Choi C."/>
            <person name="Cichocki N."/>
            <person name="Clum A."/>
            <person name="Copeland A."/>
            <person name="Hainaut M."/>
            <person name="Haridas S."/>
            <person name="Labutti K."/>
            <person name="Lindquist E."/>
            <person name="Lipzen A."/>
            <person name="Khouja H.-R."/>
            <person name="Murat C."/>
            <person name="Ohm R."/>
            <person name="Olson A."/>
            <person name="Spatafora J."/>
            <person name="Veneault-Fourrey C."/>
            <person name="Henrissat B."/>
            <person name="Grigoriev I."/>
            <person name="Martin F."/>
            <person name="Perotto S."/>
        </authorList>
    </citation>
    <scope>NUCLEOTIDE SEQUENCE [LARGE SCALE GENOMIC DNA]</scope>
    <source>
        <strain evidence="3 4">F</strain>
    </source>
</reference>
<dbReference type="AlphaFoldDB" id="A0A2J6QUI1"/>
<keyword evidence="4" id="KW-1185">Reference proteome</keyword>
<dbReference type="PANTHER" id="PTHR10622">
    <property type="entry name" value="HET DOMAIN-CONTAINING PROTEIN"/>
    <property type="match status" value="1"/>
</dbReference>
<dbReference type="Pfam" id="PF06985">
    <property type="entry name" value="HET"/>
    <property type="match status" value="1"/>
</dbReference>
<sequence length="309" mass="35261">MRLLNAETKQFEEFFDKIPPYAILSHTWSSNELTFKDMERDGYIPSEKIDGFCKQVLKDDRKYVWVDTCCIDKSSSAELSEAINSMYIWYAGAVECYAYLSDVPPGVDLWQMESPFAKSRWFTRGWTLQELIAPTKVSFYDKEWNFLGRKSSGNPYFLELLHRITNIDLMVLAGTYKLSSVSVARKMSWASNRTTTRVEDMAYSLLGLFGINMPLLYGEGARAFKRLQEEIIRTSDDESVFAWGLGKTSRVGSGSILASSALDFENSSGLWPRTPKDVKPSTIPSRTRACTLRLAFWSFRSKGESCLRD</sequence>
<feature type="domain" description="DUF8212" evidence="2">
    <location>
        <begin position="222"/>
        <end position="245"/>
    </location>
</feature>
<dbReference type="InterPro" id="IPR058525">
    <property type="entry name" value="DUF8212"/>
</dbReference>
<gene>
    <name evidence="3" type="ORF">L207DRAFT_503421</name>
</gene>
<dbReference type="OrthoDB" id="674604at2759"/>
<feature type="domain" description="Heterokaryon incompatibility" evidence="1">
    <location>
        <begin position="21"/>
        <end position="101"/>
    </location>
</feature>
<accession>A0A2J6QUI1</accession>